<dbReference type="AlphaFoldDB" id="A0AAE0MZG8"/>
<evidence type="ECO:0000313" key="2">
    <source>
        <dbReference type="EMBL" id="KAK3361359.1"/>
    </source>
</evidence>
<feature type="region of interest" description="Disordered" evidence="1">
    <location>
        <begin position="495"/>
        <end position="626"/>
    </location>
</feature>
<organism evidence="2 3">
    <name type="scientific">Lasiosphaeria ovina</name>
    <dbReference type="NCBI Taxonomy" id="92902"/>
    <lineage>
        <taxon>Eukaryota</taxon>
        <taxon>Fungi</taxon>
        <taxon>Dikarya</taxon>
        <taxon>Ascomycota</taxon>
        <taxon>Pezizomycotina</taxon>
        <taxon>Sordariomycetes</taxon>
        <taxon>Sordariomycetidae</taxon>
        <taxon>Sordariales</taxon>
        <taxon>Lasiosphaeriaceae</taxon>
        <taxon>Lasiosphaeria</taxon>
    </lineage>
</organism>
<dbReference type="Proteomes" id="UP001287356">
    <property type="component" value="Unassembled WGS sequence"/>
</dbReference>
<feature type="compositionally biased region" description="Polar residues" evidence="1">
    <location>
        <begin position="496"/>
        <end position="564"/>
    </location>
</feature>
<accession>A0AAE0MZG8</accession>
<feature type="compositionally biased region" description="Low complexity" evidence="1">
    <location>
        <begin position="585"/>
        <end position="600"/>
    </location>
</feature>
<evidence type="ECO:0000256" key="1">
    <source>
        <dbReference type="SAM" id="MobiDB-lite"/>
    </source>
</evidence>
<sequence length="813" mass="90912">MAGVQIGDIVRLTELAWQVYNYGFSADLRASEQYAAFFTDVQHLAEQLSLLVQVVNGAQQSLQAHASGHAPRPRWHLGSFLDIVGDYQSTLTECRVLIDSNNRYRDTTNPVRNIEWNVLVQPAVERLRGRILLHNTRIQHALRPFEIDLLTRIYEDLARRIDVVGNHVHELQNDLRALTGFLVPTLAEALESQSRHLVHRVEVPAEIGLQLDHEFGRHPQSVDGGYPSLRAMADGFLASYEHSIVSFVPDTARSPPVAQYICLLKCQFLIDKIQDSQELLDAPRLSHWPSFIKSLEEKLSHECRRLHEEMAAPEIPNITDIQDMLALWPEEPQTQPFDTVTARLLMEDLLEAPLAARDATHHRTLRLMRHTGTSDDRYRLIITVSIDGQLALHRRVVDFDISTSVLNPVYALPSRQRVPLEVLLEENNNIHRLVFLHRVDLYKFQQALTGFKVVDDYAEDYANTIFVAAGQASDASEDVSLQLWNPRRLAGPFITDDSNTACTTTGNASPFDNASTYQRRDSTASVSSTSYGHWPSQPQHRSITASPISMSQRRGTISSLSTLRQPAEIQRPLASPGPASRTSVASLATTLPTSPSSNNTAFINRPHSRRSSVQPGSNSSSASDHAVTVSVVGSTTTGTGIIYNKPTKPLLVLFTKNPNDGTTSLVTLAIDEGTKPNPERCLCRQAPEVCRITALEQQCGARPLGVLRRPGPWNLLPLAAIAQRRNEAAERDTMATAIRIIRVSIFFRTVAARKTFGGGWCECDTSREGLELECMRRDGHVGLFGQLSILYRRQITRWHERNENRIDLDDQPP</sequence>
<evidence type="ECO:0000313" key="3">
    <source>
        <dbReference type="Proteomes" id="UP001287356"/>
    </source>
</evidence>
<name>A0AAE0MZG8_9PEZI</name>
<reference evidence="2" key="2">
    <citation type="submission" date="2023-06" db="EMBL/GenBank/DDBJ databases">
        <authorList>
            <consortium name="Lawrence Berkeley National Laboratory"/>
            <person name="Haridas S."/>
            <person name="Hensen N."/>
            <person name="Bonometti L."/>
            <person name="Westerberg I."/>
            <person name="Brannstrom I.O."/>
            <person name="Guillou S."/>
            <person name="Cros-Aarteil S."/>
            <person name="Calhoun S."/>
            <person name="Kuo A."/>
            <person name="Mondo S."/>
            <person name="Pangilinan J."/>
            <person name="Riley R."/>
            <person name="Labutti K."/>
            <person name="Andreopoulos B."/>
            <person name="Lipzen A."/>
            <person name="Chen C."/>
            <person name="Yanf M."/>
            <person name="Daum C."/>
            <person name="Ng V."/>
            <person name="Clum A."/>
            <person name="Steindorff A."/>
            <person name="Ohm R."/>
            <person name="Martin F."/>
            <person name="Silar P."/>
            <person name="Natvig D."/>
            <person name="Lalanne C."/>
            <person name="Gautier V."/>
            <person name="Ament-Velasquez S.L."/>
            <person name="Kruys A."/>
            <person name="Hutchinson M.I."/>
            <person name="Powell A.J."/>
            <person name="Barry K."/>
            <person name="Miller A.N."/>
            <person name="Grigoriev I.V."/>
            <person name="Debuchy R."/>
            <person name="Gladieux P."/>
            <person name="Thoren M.H."/>
            <person name="Johannesson H."/>
        </authorList>
    </citation>
    <scope>NUCLEOTIDE SEQUENCE</scope>
    <source>
        <strain evidence="2">CBS 958.72</strain>
    </source>
</reference>
<reference evidence="2" key="1">
    <citation type="journal article" date="2023" name="Mol. Phylogenet. Evol.">
        <title>Genome-scale phylogeny and comparative genomics of the fungal order Sordariales.</title>
        <authorList>
            <person name="Hensen N."/>
            <person name="Bonometti L."/>
            <person name="Westerberg I."/>
            <person name="Brannstrom I.O."/>
            <person name="Guillou S."/>
            <person name="Cros-Aarteil S."/>
            <person name="Calhoun S."/>
            <person name="Haridas S."/>
            <person name="Kuo A."/>
            <person name="Mondo S."/>
            <person name="Pangilinan J."/>
            <person name="Riley R."/>
            <person name="LaButti K."/>
            <person name="Andreopoulos B."/>
            <person name="Lipzen A."/>
            <person name="Chen C."/>
            <person name="Yan M."/>
            <person name="Daum C."/>
            <person name="Ng V."/>
            <person name="Clum A."/>
            <person name="Steindorff A."/>
            <person name="Ohm R.A."/>
            <person name="Martin F."/>
            <person name="Silar P."/>
            <person name="Natvig D.O."/>
            <person name="Lalanne C."/>
            <person name="Gautier V."/>
            <person name="Ament-Velasquez S.L."/>
            <person name="Kruys A."/>
            <person name="Hutchinson M.I."/>
            <person name="Powell A.J."/>
            <person name="Barry K."/>
            <person name="Miller A.N."/>
            <person name="Grigoriev I.V."/>
            <person name="Debuchy R."/>
            <person name="Gladieux P."/>
            <person name="Hiltunen Thoren M."/>
            <person name="Johannesson H."/>
        </authorList>
    </citation>
    <scope>NUCLEOTIDE SEQUENCE</scope>
    <source>
        <strain evidence="2">CBS 958.72</strain>
    </source>
</reference>
<keyword evidence="3" id="KW-1185">Reference proteome</keyword>
<comment type="caution">
    <text evidence="2">The sequence shown here is derived from an EMBL/GenBank/DDBJ whole genome shotgun (WGS) entry which is preliminary data.</text>
</comment>
<protein>
    <submittedName>
        <fullName evidence="2">Uncharacterized protein</fullName>
    </submittedName>
</protein>
<proteinExistence type="predicted"/>
<dbReference type="EMBL" id="JAULSN010000011">
    <property type="protein sequence ID" value="KAK3361359.1"/>
    <property type="molecule type" value="Genomic_DNA"/>
</dbReference>
<feature type="compositionally biased region" description="Polar residues" evidence="1">
    <location>
        <begin position="611"/>
        <end position="623"/>
    </location>
</feature>
<gene>
    <name evidence="2" type="ORF">B0T24DRAFT_584958</name>
</gene>